<name>A0A9D2JN10_9FIRM</name>
<dbReference type="PANTHER" id="PTHR40076:SF1">
    <property type="entry name" value="MEMBRANE PROTEIN"/>
    <property type="match status" value="1"/>
</dbReference>
<evidence type="ECO:0000313" key="2">
    <source>
        <dbReference type="EMBL" id="HIZ58424.1"/>
    </source>
</evidence>
<proteinExistence type="predicted"/>
<keyword evidence="1" id="KW-0812">Transmembrane</keyword>
<protein>
    <submittedName>
        <fullName evidence="2">DUF975 family protein</fullName>
    </submittedName>
</protein>
<feature type="transmembrane region" description="Helical" evidence="1">
    <location>
        <begin position="20"/>
        <end position="39"/>
    </location>
</feature>
<keyword evidence="1" id="KW-1133">Transmembrane helix</keyword>
<reference evidence="2" key="2">
    <citation type="submission" date="2021-04" db="EMBL/GenBank/DDBJ databases">
        <authorList>
            <person name="Gilroy R."/>
        </authorList>
    </citation>
    <scope>NUCLEOTIDE SEQUENCE</scope>
    <source>
        <strain evidence="2">ChiBcec16-3735</strain>
    </source>
</reference>
<evidence type="ECO:0000256" key="1">
    <source>
        <dbReference type="SAM" id="Phobius"/>
    </source>
</evidence>
<comment type="caution">
    <text evidence="2">The sequence shown here is derived from an EMBL/GenBank/DDBJ whole genome shotgun (WGS) entry which is preliminary data.</text>
</comment>
<feature type="transmembrane region" description="Helical" evidence="1">
    <location>
        <begin position="73"/>
        <end position="104"/>
    </location>
</feature>
<dbReference type="AlphaFoldDB" id="A0A9D2JN10"/>
<gene>
    <name evidence="2" type="ORF">H9725_07580</name>
</gene>
<dbReference type="Pfam" id="PF06161">
    <property type="entry name" value="DUF975"/>
    <property type="match status" value="1"/>
</dbReference>
<reference evidence="2" key="1">
    <citation type="journal article" date="2021" name="PeerJ">
        <title>Extensive microbial diversity within the chicken gut microbiome revealed by metagenomics and culture.</title>
        <authorList>
            <person name="Gilroy R."/>
            <person name="Ravi A."/>
            <person name="Getino M."/>
            <person name="Pursley I."/>
            <person name="Horton D.L."/>
            <person name="Alikhan N.F."/>
            <person name="Baker D."/>
            <person name="Gharbi K."/>
            <person name="Hall N."/>
            <person name="Watson M."/>
            <person name="Adriaenssens E.M."/>
            <person name="Foster-Nyarko E."/>
            <person name="Jarju S."/>
            <person name="Secka A."/>
            <person name="Antonio M."/>
            <person name="Oren A."/>
            <person name="Chaudhuri R.R."/>
            <person name="La Ragione R."/>
            <person name="Hildebrand F."/>
            <person name="Pallen M.J."/>
        </authorList>
    </citation>
    <scope>NUCLEOTIDE SEQUENCE</scope>
    <source>
        <strain evidence="2">ChiBcec16-3735</strain>
    </source>
</reference>
<dbReference type="PANTHER" id="PTHR40076">
    <property type="entry name" value="MEMBRANE PROTEIN-RELATED"/>
    <property type="match status" value="1"/>
</dbReference>
<dbReference type="Proteomes" id="UP000824065">
    <property type="component" value="Unassembled WGS sequence"/>
</dbReference>
<accession>A0A9D2JN10</accession>
<dbReference type="InterPro" id="IPR010380">
    <property type="entry name" value="DUF975"/>
</dbReference>
<feature type="transmembrane region" description="Helical" evidence="1">
    <location>
        <begin position="140"/>
        <end position="160"/>
    </location>
</feature>
<keyword evidence="1" id="KW-0472">Membrane</keyword>
<dbReference type="EMBL" id="DXBJ01000052">
    <property type="protein sequence ID" value="HIZ58424.1"/>
    <property type="molecule type" value="Genomic_DNA"/>
</dbReference>
<organism evidence="2 3">
    <name type="scientific">Candidatus Faecalibacterium gallistercoris</name>
    <dbReference type="NCBI Taxonomy" id="2838579"/>
    <lineage>
        <taxon>Bacteria</taxon>
        <taxon>Bacillati</taxon>
        <taxon>Bacillota</taxon>
        <taxon>Clostridia</taxon>
        <taxon>Eubacteriales</taxon>
        <taxon>Oscillospiraceae</taxon>
        <taxon>Faecalibacterium</taxon>
    </lineage>
</organism>
<evidence type="ECO:0000313" key="3">
    <source>
        <dbReference type="Proteomes" id="UP000824065"/>
    </source>
</evidence>
<feature type="transmembrane region" description="Helical" evidence="1">
    <location>
        <begin position="199"/>
        <end position="223"/>
    </location>
</feature>
<sequence>MWTRALLKANAKDILRRSYWRVFLACLIVSLLCGGDFNLNYRFGADSAPSGLPEGAASIAGSAGFPFSALVPLLLPIILGVGVFALLLLLAAVLCWGILVTPVIQVGQARYLTENRSGPASLGVLFSGFTRGYWNTVGVMFFMNLKVFLWSLLLIIPGIVKSYQYRFIPFLLAENPDLTADRAFEICTMMTDGEKWNIFVLDLSFFGWNLLGLLLFGVGVVFVDPYVKTTEAELYAAMRAKVIASGYVTEAELTGQS</sequence>